<proteinExistence type="predicted"/>
<dbReference type="InterPro" id="IPR000086">
    <property type="entry name" value="NUDIX_hydrolase_dom"/>
</dbReference>
<reference evidence="4 5" key="1">
    <citation type="journal article" date="2013" name="J. Mol. Microbiol. Biotechnol.">
        <title>Analysis of the Complete Genomes of Acholeplasma brassicae , A. palmae and A. laidlawii and Their Comparison to the Obligate Parasites from ' Candidatus Phytoplasma'.</title>
        <authorList>
            <person name="Kube M."/>
            <person name="Siewert C."/>
            <person name="Migdoll A.M."/>
            <person name="Duduk B."/>
            <person name="Holz S."/>
            <person name="Rabus R."/>
            <person name="Seemuller E."/>
            <person name="Mitrovic J."/>
            <person name="Muller I."/>
            <person name="Buttner C."/>
            <person name="Reinhardt R."/>
        </authorList>
    </citation>
    <scope>NUCLEOTIDE SEQUENCE [LARGE SCALE GENOMIC DNA]</scope>
    <source>
        <strain evidence="4 5">J233</strain>
    </source>
</reference>
<accession>U4KK58</accession>
<keyword evidence="2 4" id="KW-0378">Hydrolase</keyword>
<dbReference type="CDD" id="cd04677">
    <property type="entry name" value="NUDIX_Hydrolase"/>
    <property type="match status" value="1"/>
</dbReference>
<evidence type="ECO:0000259" key="3">
    <source>
        <dbReference type="PROSITE" id="PS51462"/>
    </source>
</evidence>
<keyword evidence="5" id="KW-1185">Reference proteome</keyword>
<feature type="domain" description="Nudix hydrolase" evidence="3">
    <location>
        <begin position="16"/>
        <end position="147"/>
    </location>
</feature>
<dbReference type="STRING" id="1318466.BN85404620"/>
<dbReference type="HOGENOM" id="CLU_037162_7_0_14"/>
<evidence type="ECO:0000313" key="4">
    <source>
        <dbReference type="EMBL" id="CCV64039.1"/>
    </source>
</evidence>
<evidence type="ECO:0000313" key="5">
    <source>
        <dbReference type="Proteomes" id="UP000032740"/>
    </source>
</evidence>
<dbReference type="OrthoDB" id="9787476at2"/>
<dbReference type="SUPFAM" id="SSF55811">
    <property type="entry name" value="Nudix"/>
    <property type="match status" value="1"/>
</dbReference>
<dbReference type="InterPro" id="IPR015797">
    <property type="entry name" value="NUDIX_hydrolase-like_dom_sf"/>
</dbReference>
<evidence type="ECO:0000256" key="2">
    <source>
        <dbReference type="ARBA" id="ARBA00022801"/>
    </source>
</evidence>
<dbReference type="InterPro" id="IPR020084">
    <property type="entry name" value="NUDIX_hydrolase_CS"/>
</dbReference>
<dbReference type="PANTHER" id="PTHR43046">
    <property type="entry name" value="GDP-MANNOSE MANNOSYL HYDROLASE"/>
    <property type="match status" value="1"/>
</dbReference>
<dbReference type="PANTHER" id="PTHR43046:SF2">
    <property type="entry name" value="8-OXO-DGTP DIPHOSPHATASE-RELATED"/>
    <property type="match status" value="1"/>
</dbReference>
<gene>
    <name evidence="4" type="ORF">BN85404620</name>
</gene>
<sequence length="150" mass="17401">MGYVKTIRKKIGNDPLFMPCVAAIIYKDKKILLQKRTDFKLWGLHGGSMELGETFLDTLTREVKEETNLTPIDISVFNVYAGKDFVLHYPNNDVSYLVIQSFIITEVKGDMKAQKSELSELKWFKLNEIPWDKLVPQDKKIIEDFLQTKN</sequence>
<dbReference type="Proteomes" id="UP000032740">
    <property type="component" value="Chromosome"/>
</dbReference>
<dbReference type="PROSITE" id="PS51462">
    <property type="entry name" value="NUDIX"/>
    <property type="match status" value="1"/>
</dbReference>
<dbReference type="GO" id="GO:0016787">
    <property type="term" value="F:hydrolase activity"/>
    <property type="evidence" value="ECO:0007669"/>
    <property type="project" value="UniProtKB-KW"/>
</dbReference>
<dbReference type="KEGG" id="apal:BN85404620"/>
<organism evidence="4 5">
    <name type="scientific">Alteracholeplasma palmae (strain ATCC 49389 / J233)</name>
    <name type="common">Acholeplasma palmae</name>
    <dbReference type="NCBI Taxonomy" id="1318466"/>
    <lineage>
        <taxon>Bacteria</taxon>
        <taxon>Bacillati</taxon>
        <taxon>Mycoplasmatota</taxon>
        <taxon>Mollicutes</taxon>
        <taxon>Acholeplasmatales</taxon>
        <taxon>Acholeplasmataceae</taxon>
        <taxon>Acholeplasma</taxon>
    </lineage>
</organism>
<comment type="cofactor">
    <cofactor evidence="1">
        <name>Mg(2+)</name>
        <dbReference type="ChEBI" id="CHEBI:18420"/>
    </cofactor>
</comment>
<dbReference type="EMBL" id="FO681347">
    <property type="protein sequence ID" value="CCV64039.1"/>
    <property type="molecule type" value="Genomic_DNA"/>
</dbReference>
<name>U4KK58_ALTPJ</name>
<dbReference type="Gene3D" id="3.90.79.10">
    <property type="entry name" value="Nucleoside Triphosphate Pyrophosphohydrolase"/>
    <property type="match status" value="1"/>
</dbReference>
<dbReference type="RefSeq" id="WP_026657115.1">
    <property type="nucleotide sequence ID" value="NC_022538.1"/>
</dbReference>
<evidence type="ECO:0000256" key="1">
    <source>
        <dbReference type="ARBA" id="ARBA00001946"/>
    </source>
</evidence>
<protein>
    <submittedName>
        <fullName evidence="4">NUDIX hydrolase</fullName>
    </submittedName>
</protein>
<dbReference type="AlphaFoldDB" id="U4KK58"/>
<dbReference type="Pfam" id="PF00293">
    <property type="entry name" value="NUDIX"/>
    <property type="match status" value="1"/>
</dbReference>
<dbReference type="PROSITE" id="PS00893">
    <property type="entry name" value="NUDIX_BOX"/>
    <property type="match status" value="1"/>
</dbReference>